<dbReference type="PANTHER" id="PTHR22748:SF6">
    <property type="entry name" value="DNA-(APURINIC OR APYRIMIDINIC SITE) ENDONUCLEASE"/>
    <property type="match status" value="1"/>
</dbReference>
<dbReference type="Gene3D" id="3.60.10.10">
    <property type="entry name" value="Endonuclease/exonuclease/phosphatase"/>
    <property type="match status" value="1"/>
</dbReference>
<evidence type="ECO:0000313" key="7">
    <source>
        <dbReference type="EMBL" id="CUV09571.1"/>
    </source>
</evidence>
<dbReference type="NCBIfam" id="TIGR00195">
    <property type="entry name" value="exoDNase_III"/>
    <property type="match status" value="1"/>
</dbReference>
<dbReference type="PROSITE" id="PS00726">
    <property type="entry name" value="AP_NUCLEASE_F1_1"/>
    <property type="match status" value="1"/>
</dbReference>
<dbReference type="NCBIfam" id="TIGR00633">
    <property type="entry name" value="xth"/>
    <property type="match status" value="1"/>
</dbReference>
<dbReference type="CDD" id="cd09085">
    <property type="entry name" value="Mth212-like_AP-endo"/>
    <property type="match status" value="1"/>
</dbReference>
<evidence type="ECO:0000259" key="6">
    <source>
        <dbReference type="Pfam" id="PF03372"/>
    </source>
</evidence>
<dbReference type="InterPro" id="IPR004808">
    <property type="entry name" value="AP_endonuc_1"/>
</dbReference>
<dbReference type="InterPro" id="IPR036691">
    <property type="entry name" value="Endo/exonu/phosph_ase_sf"/>
</dbReference>
<dbReference type="InterPro" id="IPR020847">
    <property type="entry name" value="AP_endonuclease_F1_BS"/>
</dbReference>
<dbReference type="PROSITE" id="PS51435">
    <property type="entry name" value="AP_NUCLEASE_F1_4"/>
    <property type="match status" value="1"/>
</dbReference>
<dbReference type="GO" id="GO:0008311">
    <property type="term" value="F:double-stranded DNA 3'-5' DNA exonuclease activity"/>
    <property type="evidence" value="ECO:0007669"/>
    <property type="project" value="UniProtKB-EC"/>
</dbReference>
<dbReference type="EC" id="3.1.11.2" evidence="7"/>
<protein>
    <submittedName>
        <fullName evidence="7">Exodeoxyribonuclease III</fullName>
        <ecNumber evidence="7">3.1.11.2</ecNumber>
    </submittedName>
</protein>
<sequence>MKLISWNVNGVRAVVKKGFLDWLDQEQPDILCLQETKAHVDQLTAEILTDHGYHTFWHSGERRGYSGVATFCKEEPLYVQEGLGIERYDAEGRVLLTEHENFLLYNIYFPNGQKDDERLQYKLDFYDELLPIINEQVESGNNVVVTGDWNTAHHPIDLARPKQNVNTSGFMSIEREKLDMYVENGWIDTFRLFHPEGDRYSWWTYRFGARERNVGWRIDYYFVNEGFVDNVEDADIHDEVVGSDHCPVSLELSE</sequence>
<evidence type="ECO:0000256" key="1">
    <source>
        <dbReference type="ARBA" id="ARBA00001946"/>
    </source>
</evidence>
<dbReference type="GO" id="GO:0046872">
    <property type="term" value="F:metal ion binding"/>
    <property type="evidence" value="ECO:0007669"/>
    <property type="project" value="UniProtKB-KW"/>
</dbReference>
<keyword evidence="3" id="KW-0479">Metal-binding</keyword>
<dbReference type="PANTHER" id="PTHR22748">
    <property type="entry name" value="AP ENDONUCLEASE"/>
    <property type="match status" value="1"/>
</dbReference>
<comment type="cofactor">
    <cofactor evidence="1">
        <name>Mg(2+)</name>
        <dbReference type="ChEBI" id="CHEBI:18420"/>
    </cofactor>
</comment>
<dbReference type="AlphaFoldDB" id="A0A161KGS8"/>
<comment type="similarity">
    <text evidence="2">Belongs to the DNA repair enzymes AP/ExoA family.</text>
</comment>
<name>A0A161KGS8_9ZZZZ</name>
<evidence type="ECO:0000256" key="4">
    <source>
        <dbReference type="ARBA" id="ARBA00022801"/>
    </source>
</evidence>
<evidence type="ECO:0000256" key="2">
    <source>
        <dbReference type="ARBA" id="ARBA00007092"/>
    </source>
</evidence>
<proteinExistence type="inferred from homology"/>
<accession>A0A161KGS8</accession>
<dbReference type="GO" id="GO:0008081">
    <property type="term" value="F:phosphoric diester hydrolase activity"/>
    <property type="evidence" value="ECO:0007669"/>
    <property type="project" value="TreeGrafter"/>
</dbReference>
<dbReference type="GO" id="GO:0003906">
    <property type="term" value="F:DNA-(apurinic or apyrimidinic site) endonuclease activity"/>
    <property type="evidence" value="ECO:0007669"/>
    <property type="project" value="TreeGrafter"/>
</dbReference>
<evidence type="ECO:0000256" key="3">
    <source>
        <dbReference type="ARBA" id="ARBA00022723"/>
    </source>
</evidence>
<gene>
    <name evidence="7" type="ORF">MGWOODY_Mmi1226</name>
</gene>
<dbReference type="EMBL" id="FAXC01000262">
    <property type="protein sequence ID" value="CUV09571.1"/>
    <property type="molecule type" value="Genomic_DNA"/>
</dbReference>
<dbReference type="InterPro" id="IPR005135">
    <property type="entry name" value="Endo/exonuclease/phosphatase"/>
</dbReference>
<keyword evidence="4 7" id="KW-0378">Hydrolase</keyword>
<dbReference type="GO" id="GO:0003677">
    <property type="term" value="F:DNA binding"/>
    <property type="evidence" value="ECO:0007669"/>
    <property type="project" value="InterPro"/>
</dbReference>
<reference evidence="7" key="1">
    <citation type="submission" date="2015-10" db="EMBL/GenBank/DDBJ databases">
        <authorList>
            <person name="Gilbert D.G."/>
        </authorList>
    </citation>
    <scope>NUCLEOTIDE SEQUENCE</scope>
</reference>
<dbReference type="Pfam" id="PF03372">
    <property type="entry name" value="Exo_endo_phos"/>
    <property type="match status" value="1"/>
</dbReference>
<evidence type="ECO:0000256" key="5">
    <source>
        <dbReference type="ARBA" id="ARBA00022842"/>
    </source>
</evidence>
<dbReference type="SUPFAM" id="SSF56219">
    <property type="entry name" value="DNase I-like"/>
    <property type="match status" value="1"/>
</dbReference>
<dbReference type="GO" id="GO:0006284">
    <property type="term" value="P:base-excision repair"/>
    <property type="evidence" value="ECO:0007669"/>
    <property type="project" value="TreeGrafter"/>
</dbReference>
<dbReference type="FunFam" id="3.60.10.10:FF:000026">
    <property type="entry name" value="Exodeoxyribonuclease III"/>
    <property type="match status" value="1"/>
</dbReference>
<keyword evidence="5" id="KW-0460">Magnesium</keyword>
<organism evidence="7">
    <name type="scientific">hydrothermal vent metagenome</name>
    <dbReference type="NCBI Taxonomy" id="652676"/>
    <lineage>
        <taxon>unclassified sequences</taxon>
        <taxon>metagenomes</taxon>
        <taxon>ecological metagenomes</taxon>
    </lineage>
</organism>
<feature type="domain" description="Endonuclease/exonuclease/phosphatase" evidence="6">
    <location>
        <begin position="4"/>
        <end position="245"/>
    </location>
</feature>